<evidence type="ECO:0000259" key="1">
    <source>
        <dbReference type="Pfam" id="PF00391"/>
    </source>
</evidence>
<proteinExistence type="predicted"/>
<evidence type="ECO:0008006" key="5">
    <source>
        <dbReference type="Google" id="ProtNLM"/>
    </source>
</evidence>
<dbReference type="RefSeq" id="WP_098692885.1">
    <property type="nucleotide sequence ID" value="NZ_CP023778.1"/>
</dbReference>
<dbReference type="PANTHER" id="PTHR22931:SF9">
    <property type="entry name" value="PYRUVATE, PHOSPHATE DIKINASE 1, CHLOROPLASTIC"/>
    <property type="match status" value="1"/>
</dbReference>
<dbReference type="SUPFAM" id="SSF52009">
    <property type="entry name" value="Phosphohistidine domain"/>
    <property type="match status" value="1"/>
</dbReference>
<dbReference type="Pfam" id="PF01326">
    <property type="entry name" value="PPDK_N"/>
    <property type="match status" value="1"/>
</dbReference>
<sequence>MTGLRERLGNKGFHLDLLRGRGYPVPSFRVVTADEVRTGVNPVGVERLLDELRTEAAERMGLPPAAVAFAVRSSPPVSMPGMMDTLLAVGLTDDSVPALAAHLGSAELARNMVEIGRADLRTHLGVVPESPVAQVCSAITAVRDSWHNARAREYRRAHDISERLSPAVVVQAMAFGTGDRSGSGVVFSHDPRTGQRGLHGEYVPASTGAALVAGQVTPDGLARLKHDCPQAYTLLDRFVAELFAWRQVMIEVEFVVERGRLWLVQMRTATASPAAHNAVTVDAWRTGILDRNTALTRLSLDALCAPPEPRAAEGHARLLATGIAAAAGVATGRIVHAAEEVLAHAGEPVVLLRPTTEPEDFVGMANSAGIITLEGGFGSHAAVVARELGRPAVVGACFTDPLWLENPTATTVTVCGTTGRVWEGVVPTVTPPSDWPTDLLGTIPTDTDRRAYLETLTTSIRP</sequence>
<dbReference type="GO" id="GO:0050242">
    <property type="term" value="F:pyruvate, phosphate dikinase activity"/>
    <property type="evidence" value="ECO:0007669"/>
    <property type="project" value="InterPro"/>
</dbReference>
<dbReference type="Gene3D" id="3.50.30.10">
    <property type="entry name" value="Phosphohistidine domain"/>
    <property type="match status" value="1"/>
</dbReference>
<dbReference type="Gene3D" id="3.30.1490.20">
    <property type="entry name" value="ATP-grasp fold, A domain"/>
    <property type="match status" value="1"/>
</dbReference>
<accession>A0A291RDF4</accession>
<dbReference type="KEGG" id="ntp:CRH09_04690"/>
<dbReference type="Pfam" id="PF00391">
    <property type="entry name" value="PEP-utilizers"/>
    <property type="match status" value="1"/>
</dbReference>
<dbReference type="Gene3D" id="3.30.470.20">
    <property type="entry name" value="ATP-grasp fold, B domain"/>
    <property type="match status" value="1"/>
</dbReference>
<dbReference type="AlphaFoldDB" id="A0A291RDF4"/>
<dbReference type="EMBL" id="CP023778">
    <property type="protein sequence ID" value="ATL65613.1"/>
    <property type="molecule type" value="Genomic_DNA"/>
</dbReference>
<gene>
    <name evidence="3" type="ORF">CRH09_04690</name>
</gene>
<dbReference type="GO" id="GO:0005524">
    <property type="term" value="F:ATP binding"/>
    <property type="evidence" value="ECO:0007669"/>
    <property type="project" value="InterPro"/>
</dbReference>
<dbReference type="Proteomes" id="UP000221961">
    <property type="component" value="Chromosome"/>
</dbReference>
<evidence type="ECO:0000313" key="4">
    <source>
        <dbReference type="Proteomes" id="UP000221961"/>
    </source>
</evidence>
<dbReference type="InterPro" id="IPR008279">
    <property type="entry name" value="PEP-util_enz_mobile_dom"/>
</dbReference>
<dbReference type="InterPro" id="IPR013815">
    <property type="entry name" value="ATP_grasp_subdomain_1"/>
</dbReference>
<reference evidence="3 4" key="1">
    <citation type="submission" date="2017-10" db="EMBL/GenBank/DDBJ databases">
        <title>Comparative genomics between pathogenic Norcardia.</title>
        <authorList>
            <person name="Zeng L."/>
        </authorList>
    </citation>
    <scope>NUCLEOTIDE SEQUENCE [LARGE SCALE GENOMIC DNA]</scope>
    <source>
        <strain evidence="3 4">NC_YFY_NT001</strain>
    </source>
</reference>
<feature type="domain" description="Pyruvate phosphate dikinase AMP/ATP-binding" evidence="2">
    <location>
        <begin position="50"/>
        <end position="226"/>
    </location>
</feature>
<dbReference type="PANTHER" id="PTHR22931">
    <property type="entry name" value="PHOSPHOENOLPYRUVATE DIKINASE-RELATED"/>
    <property type="match status" value="1"/>
</dbReference>
<dbReference type="InterPro" id="IPR036637">
    <property type="entry name" value="Phosphohistidine_dom_sf"/>
</dbReference>
<dbReference type="SUPFAM" id="SSF56059">
    <property type="entry name" value="Glutathione synthetase ATP-binding domain-like"/>
    <property type="match status" value="1"/>
</dbReference>
<dbReference type="InterPro" id="IPR002192">
    <property type="entry name" value="PPDK_AMP/ATP-bd"/>
</dbReference>
<evidence type="ECO:0000259" key="2">
    <source>
        <dbReference type="Pfam" id="PF01326"/>
    </source>
</evidence>
<feature type="domain" description="PEP-utilising enzyme mobile" evidence="1">
    <location>
        <begin position="347"/>
        <end position="419"/>
    </location>
</feature>
<organism evidence="3 4">
    <name type="scientific">Nocardia terpenica</name>
    <dbReference type="NCBI Taxonomy" id="455432"/>
    <lineage>
        <taxon>Bacteria</taxon>
        <taxon>Bacillati</taxon>
        <taxon>Actinomycetota</taxon>
        <taxon>Actinomycetes</taxon>
        <taxon>Mycobacteriales</taxon>
        <taxon>Nocardiaceae</taxon>
        <taxon>Nocardia</taxon>
    </lineage>
</organism>
<evidence type="ECO:0000313" key="3">
    <source>
        <dbReference type="EMBL" id="ATL65613.1"/>
    </source>
</evidence>
<protein>
    <recommendedName>
        <fullName evidence="5">Pyruvate, phosphate dikinase</fullName>
    </recommendedName>
</protein>
<dbReference type="GO" id="GO:0016301">
    <property type="term" value="F:kinase activity"/>
    <property type="evidence" value="ECO:0007669"/>
    <property type="project" value="InterPro"/>
</dbReference>
<dbReference type="GeneID" id="88356731"/>
<dbReference type="InterPro" id="IPR010121">
    <property type="entry name" value="Pyruvate_phosphate_dikinase"/>
</dbReference>
<name>A0A291RDF4_9NOCA</name>